<dbReference type="Gene3D" id="2.180.10.10">
    <property type="entry name" value="RHS repeat-associated core"/>
    <property type="match status" value="2"/>
</dbReference>
<keyword evidence="2" id="KW-0732">Signal</keyword>
<dbReference type="InterPro" id="IPR022385">
    <property type="entry name" value="Rhs_assc_core"/>
</dbReference>
<evidence type="ECO:0000313" key="3">
    <source>
        <dbReference type="EMBL" id="MBB6070013.1"/>
    </source>
</evidence>
<evidence type="ECO:0000313" key="4">
    <source>
        <dbReference type="Proteomes" id="UP000582837"/>
    </source>
</evidence>
<dbReference type="InterPro" id="IPR006530">
    <property type="entry name" value="YD"/>
</dbReference>
<dbReference type="PANTHER" id="PTHR32305:SF15">
    <property type="entry name" value="PROTEIN RHSA-RELATED"/>
    <property type="match status" value="1"/>
</dbReference>
<feature type="chain" id="PRO_5032721232" evidence="2">
    <location>
        <begin position="32"/>
        <end position="1743"/>
    </location>
</feature>
<dbReference type="EMBL" id="JACHIA010000003">
    <property type="protein sequence ID" value="MBB6070013.1"/>
    <property type="molecule type" value="Genomic_DNA"/>
</dbReference>
<evidence type="ECO:0000256" key="1">
    <source>
        <dbReference type="SAM" id="MobiDB-lite"/>
    </source>
</evidence>
<dbReference type="PANTHER" id="PTHR32305">
    <property type="match status" value="1"/>
</dbReference>
<name>A0A841GWG7_9BACT</name>
<dbReference type="Proteomes" id="UP000582837">
    <property type="component" value="Unassembled WGS sequence"/>
</dbReference>
<keyword evidence="4" id="KW-1185">Reference proteome</keyword>
<dbReference type="NCBIfam" id="TIGR01643">
    <property type="entry name" value="YD_repeat_2x"/>
    <property type="match status" value="1"/>
</dbReference>
<dbReference type="InterPro" id="IPR050708">
    <property type="entry name" value="T6SS_VgrG/RHS"/>
</dbReference>
<proteinExistence type="predicted"/>
<protein>
    <submittedName>
        <fullName evidence="3">RHS repeat-associated protein</fullName>
    </submittedName>
</protein>
<reference evidence="3 4" key="1">
    <citation type="submission" date="2020-08" db="EMBL/GenBank/DDBJ databases">
        <title>Genomic Encyclopedia of Type Strains, Phase IV (KMG-IV): sequencing the most valuable type-strain genomes for metagenomic binning, comparative biology and taxonomic classification.</title>
        <authorList>
            <person name="Goeker M."/>
        </authorList>
    </citation>
    <scope>NUCLEOTIDE SEQUENCE [LARGE SCALE GENOMIC DNA]</scope>
    <source>
        <strain evidence="3 4">DSM 29007</strain>
    </source>
</reference>
<comment type="caution">
    <text evidence="3">The sequence shown here is derived from an EMBL/GenBank/DDBJ whole genome shotgun (WGS) entry which is preliminary data.</text>
</comment>
<dbReference type="RefSeq" id="WP_170039708.1">
    <property type="nucleotide sequence ID" value="NZ_JABDTL010000002.1"/>
</dbReference>
<organism evidence="3 4">
    <name type="scientific">Longimicrobium terrae</name>
    <dbReference type="NCBI Taxonomy" id="1639882"/>
    <lineage>
        <taxon>Bacteria</taxon>
        <taxon>Pseudomonadati</taxon>
        <taxon>Gemmatimonadota</taxon>
        <taxon>Longimicrobiia</taxon>
        <taxon>Longimicrobiales</taxon>
        <taxon>Longimicrobiaceae</taxon>
        <taxon>Longimicrobium</taxon>
    </lineage>
</organism>
<evidence type="ECO:0000256" key="2">
    <source>
        <dbReference type="SAM" id="SignalP"/>
    </source>
</evidence>
<dbReference type="NCBIfam" id="TIGR03696">
    <property type="entry name" value="Rhs_assc_core"/>
    <property type="match status" value="1"/>
</dbReference>
<feature type="region of interest" description="Disordered" evidence="1">
    <location>
        <begin position="1639"/>
        <end position="1667"/>
    </location>
</feature>
<feature type="signal peptide" evidence="2">
    <location>
        <begin position="1"/>
        <end position="31"/>
    </location>
</feature>
<sequence>MPIRSFHAGRLIAAFIALFASLLLFAPQARAQSCTTLEDCPTTGQAPFISVQPISGTYTQPTVPVSITVTVATGDSANATVMWRDTSVTSAFQVRRSTTGPQRRLYLTGNVSLSGGTDTLVVSACGSFQNCSSRTVTYKLGSPGVRVTPNGAWAQVASGAAGTYAMWVRNTGALPATFSLLGSCRDAQGTFLSGCGAPSVSTLTLAAGDSASVGLSFPALSAGQEITLRLSARSTANAAIEDAGWAELEGVGTGTAPAAMTVTLVDLNSSATIARDQCVTVAIAPGAAMECGDLRLAHGLPAVQLLGRTHAPSLLYSSAHVSGTARVYADVRLPVGSTVPTTVEVKVFKPNGSFYRTVYPGSQWGSGTARRISIVMDTLASLTGVYPYTMQVTAHYTGVSYPVAVAGEVAVVNRALSQFGPGWWLAGMEQVVTVSGNRLLRVGGDGSTRIYSPVSTGVWVAARVDRADTMWARPGGGYQRRTPQGAVVSFGPQGEHLSTANRLNQHTRFVRDISNGPLNWLEVPRQTGATGASLHYRFVLNAAGMVAAVEAPDLNDVRGRVVTLGRDALNRVTSITDPDSVAVSFGYDGLYATSRTDRRGVQSVFTYGPGRTVASSRVWLGPLVGDSIINRFEPVEGRGIAAALPLSRTHTLLDGPRTDVGDTTLIWVGRFGAPRRIREALGGETLLLRGDASFPALVTEVRRPNANGAPVARQSATYDTHGRLQSSTALNPLGDGYSPVTTYTYDDKWNGVTSITAPGQGVVTMAYDTINGNRLWEQVGDATRRVSYRYTADGQLRAVESPMVNGVARVDSVAYDGWGLLRASISPLGFHTMHYADAVGRDTLVITPVTPGDTTEAAVRTNGARSRTGYDVMNRVRWTQSVGPAMVQAPDPNMPGAIDPADTPQEIVTVANGYDARGDLRSVERQSLPDPANVGSLITTFDYDNVGRKVRETNGPGDYRTTAYDQAGNVIGTTARGFAEVRMEYDALGRLVRRTVPGHSYAQGCPPGWASCANHPFPYYPTGANGALVIPGEVFTFGYDAAGNQVWAENLDSRVERSYYNNGALRTDTTRLRGYSDLGFNTHVYGLEYTYDIAGRTARLRHPFNLSGTAQADSFAYDPVTGEMTYARSRQGHVYGFSYDKQGRQTGMAYPGGGGERTTYDVEGRRLTRTDSLSNGAVLEYDTFQYDARGKQIYVQGGVAGGASTFRNWYSGSGNLVATDWGNVLDNGRNTELFTVDAMGNQMDRTTINGGLINPRFRTTYTPAGGRVASIGRVLPATPSAEELPDSTYRTYDAAGNVEWAVHMGWGSYYGGAIDVTSVTSTRNYYGADGLLRVVQTRDESSTGSSWTYGGLFSEYRYDALGRRILERTRRDNTREHPMCVPRAGEPCISTITRFVWAGDQLLWELRAPGQAGTGIDLEATTGTGDWYGRVSYFHGGGVDKPLLITKENAGSLVPRDTWRGQFHAGTSPVTGMRGDCTGASPTGCIWAPWPGWRTTASHALTGSGPDVQAWFGGLVDGMRDASGQMYMRNRYYDPATGQFTQTDPIGLAGGLNSYGFAAGDPVSYSDPYGLAASCEPFCTALDVALLVADVNDIRENGLNLGNGTGVILGLISTATPLVTGLGAADDVVRGGVRAATHSDDAARATSTVSRNAVPKSIPATGPRVTGEQSARIQEMGRAHGCHNCGARQPGGNGTWVGDHQVPTGMNPAGRPQTLQPHCNPCSRSQGGWVTGMLRWAKKLGEP</sequence>
<gene>
    <name evidence="3" type="ORF">HNQ61_001630</name>
</gene>
<accession>A0A841GWG7</accession>